<sequence>MKILMTSVVDLKKSQHNRPHQFARYLSEDHEVTILSINDWWKGRQDDLEGYSSGFDDLFEGIEILYLTEKKVNPVLQELFSAKRVKEVLKRDFDVHLNYNTLMSGYFVSKRIKTVYDLADDLGAMIRASPQIPGLLRPFGGVIGNFMMDVNIKRSERVTVTTDVLMRSYNIPGARCEVIPNGVDTTLFRDRNDTKEELGLGGFVIGYVGVLREWVDLKPVFLALKDLDPEITMLVVGKEGTFEENVNLAKRCGVQARVVFTGMVPYMEVPKYISAMDICLIPFARGAISENSLPLKLFEYMACEKPVIATELAGVKGVAGDGVMYANDAKGYENRISELYGNDELRRDIGRAGRRLVESGYDWRRIVKRMEGVLVETAAM</sequence>
<accession>A0AC61L743</accession>
<gene>
    <name evidence="1" type="ORF">C4B59_00625</name>
</gene>
<dbReference type="Proteomes" id="UP000248329">
    <property type="component" value="Unassembled WGS sequence"/>
</dbReference>
<proteinExistence type="predicted"/>
<evidence type="ECO:0000313" key="2">
    <source>
        <dbReference type="Proteomes" id="UP000248329"/>
    </source>
</evidence>
<reference evidence="1" key="1">
    <citation type="submission" date="2018-01" db="EMBL/GenBank/DDBJ databases">
        <authorList>
            <person name="Krukenberg V."/>
        </authorList>
    </citation>
    <scope>NUCLEOTIDE SEQUENCE</scope>
    <source>
        <strain evidence="1">E20ANME2</strain>
    </source>
</reference>
<evidence type="ECO:0000313" key="1">
    <source>
        <dbReference type="EMBL" id="PXF62149.1"/>
    </source>
</evidence>
<protein>
    <submittedName>
        <fullName evidence="1">Uncharacterized protein</fullName>
    </submittedName>
</protein>
<organism evidence="1 2">
    <name type="scientific">Candidatus Methanogaster sp</name>
    <dbReference type="NCBI Taxonomy" id="3386292"/>
    <lineage>
        <taxon>Archaea</taxon>
        <taxon>Methanobacteriati</taxon>
        <taxon>Methanobacteriota</taxon>
        <taxon>Stenosarchaea group</taxon>
        <taxon>Methanomicrobia</taxon>
        <taxon>Methanosarcinales</taxon>
        <taxon>ANME-2 cluster</taxon>
        <taxon>Candidatus Methanogasteraceae</taxon>
        <taxon>Candidatus Methanogaster</taxon>
    </lineage>
</organism>
<comment type="caution">
    <text evidence="1">The sequence shown here is derived from an EMBL/GenBank/DDBJ whole genome shotgun (WGS) entry which is preliminary data.</text>
</comment>
<dbReference type="EMBL" id="PQXF01000001">
    <property type="protein sequence ID" value="PXF62149.1"/>
    <property type="molecule type" value="Genomic_DNA"/>
</dbReference>
<name>A0AC61L743_9EURY</name>